<dbReference type="PROSITE" id="PS50885">
    <property type="entry name" value="HAMP"/>
    <property type="match status" value="1"/>
</dbReference>
<keyword evidence="14" id="KW-1185">Reference proteome</keyword>
<dbReference type="SUPFAM" id="SSF55874">
    <property type="entry name" value="ATPase domain of HSP90 chaperone/DNA topoisomerase II/histidine kinase"/>
    <property type="match status" value="1"/>
</dbReference>
<evidence type="ECO:0000259" key="12">
    <source>
        <dbReference type="PROSITE" id="PS50885"/>
    </source>
</evidence>
<evidence type="ECO:0000256" key="8">
    <source>
        <dbReference type="ARBA" id="ARBA00022777"/>
    </source>
</evidence>
<dbReference type="SMART" id="SM00388">
    <property type="entry name" value="HisKA"/>
    <property type="match status" value="1"/>
</dbReference>
<dbReference type="SUPFAM" id="SSF158472">
    <property type="entry name" value="HAMP domain-like"/>
    <property type="match status" value="1"/>
</dbReference>
<dbReference type="Pfam" id="PF00512">
    <property type="entry name" value="HisKA"/>
    <property type="match status" value="1"/>
</dbReference>
<dbReference type="Gene3D" id="1.10.287.130">
    <property type="match status" value="1"/>
</dbReference>
<dbReference type="SMART" id="SM00304">
    <property type="entry name" value="HAMP"/>
    <property type="match status" value="1"/>
</dbReference>
<dbReference type="CDD" id="cd06225">
    <property type="entry name" value="HAMP"/>
    <property type="match status" value="1"/>
</dbReference>
<dbReference type="InterPro" id="IPR004358">
    <property type="entry name" value="Sig_transdc_His_kin-like_C"/>
</dbReference>
<comment type="subcellular location">
    <subcellularLocation>
        <location evidence="2">Cell membrane</location>
        <topology evidence="2">Multi-pass membrane protein</topology>
    </subcellularLocation>
</comment>
<keyword evidence="10" id="KW-0472">Membrane</keyword>
<dbReference type="EC" id="2.7.13.3" evidence="3"/>
<reference evidence="14" key="2">
    <citation type="journal article" date="2013" name="Stand. Genomic Sci.">
        <title>Complete genome sequence of Desulfocapsa sulfexigens, a marine deltaproteobacterium specialized in disproportionating inorganic sulfur compounds.</title>
        <authorList>
            <person name="Finster K.W."/>
            <person name="Kjeldsen K.U."/>
            <person name="Kube M."/>
            <person name="Reinhardt R."/>
            <person name="Mussmann M."/>
            <person name="Amann R."/>
            <person name="Schreiber L."/>
        </authorList>
    </citation>
    <scope>NUCLEOTIDE SEQUENCE [LARGE SCALE GENOMIC DNA]</scope>
    <source>
        <strain evidence="14">DSM 10523 / SB164P1</strain>
    </source>
</reference>
<evidence type="ECO:0000256" key="10">
    <source>
        <dbReference type="SAM" id="Phobius"/>
    </source>
</evidence>
<evidence type="ECO:0000256" key="4">
    <source>
        <dbReference type="ARBA" id="ARBA00022475"/>
    </source>
</evidence>
<dbReference type="InterPro" id="IPR005467">
    <property type="entry name" value="His_kinase_dom"/>
</dbReference>
<dbReference type="KEGG" id="dpi:BN4_20210"/>
<dbReference type="HOGENOM" id="CLU_000445_89_27_7"/>
<keyword evidence="7" id="KW-0547">Nucleotide-binding</keyword>
<dbReference type="PATRIC" id="fig|879567.3.peg.3283"/>
<feature type="transmembrane region" description="Helical" evidence="10">
    <location>
        <begin position="20"/>
        <end position="43"/>
    </location>
</feature>
<dbReference type="SUPFAM" id="SSF47384">
    <property type="entry name" value="Homodimeric domain of signal transducing histidine kinase"/>
    <property type="match status" value="1"/>
</dbReference>
<evidence type="ECO:0000313" key="14">
    <source>
        <dbReference type="Proteomes" id="UP000011724"/>
    </source>
</evidence>
<dbReference type="EMBL" id="FO203427">
    <property type="protein sequence ID" value="CCH50272.1"/>
    <property type="molecule type" value="Genomic_DNA"/>
</dbReference>
<evidence type="ECO:0000256" key="2">
    <source>
        <dbReference type="ARBA" id="ARBA00004651"/>
    </source>
</evidence>
<evidence type="ECO:0000256" key="3">
    <source>
        <dbReference type="ARBA" id="ARBA00012438"/>
    </source>
</evidence>
<evidence type="ECO:0000259" key="11">
    <source>
        <dbReference type="PROSITE" id="PS50109"/>
    </source>
</evidence>
<dbReference type="RefSeq" id="WP_015416314.1">
    <property type="nucleotide sequence ID" value="NC_020409.1"/>
</dbReference>
<dbReference type="InterPro" id="IPR003660">
    <property type="entry name" value="HAMP_dom"/>
</dbReference>
<dbReference type="FunFam" id="3.30.565.10:FF:000006">
    <property type="entry name" value="Sensor histidine kinase WalK"/>
    <property type="match status" value="1"/>
</dbReference>
<dbReference type="Proteomes" id="UP000011724">
    <property type="component" value="Chromosome"/>
</dbReference>
<comment type="catalytic activity">
    <reaction evidence="1">
        <text>ATP + protein L-histidine = ADP + protein N-phospho-L-histidine.</text>
        <dbReference type="EC" id="2.7.13.3"/>
    </reaction>
</comment>
<dbReference type="AlphaFoldDB" id="M1WU62"/>
<feature type="domain" description="HAMP" evidence="12">
    <location>
        <begin position="178"/>
        <end position="230"/>
    </location>
</feature>
<evidence type="ECO:0000256" key="7">
    <source>
        <dbReference type="ARBA" id="ARBA00022741"/>
    </source>
</evidence>
<dbReference type="BioCyc" id="DPIE1322246:BN4_RS17360-MONOMER"/>
<organism evidence="13 14">
    <name type="scientific">Pseudodesulfovibrio piezophilus (strain DSM 21447 / JCM 15486 / C1TLV30)</name>
    <name type="common">Desulfovibrio piezophilus</name>
    <dbReference type="NCBI Taxonomy" id="1322246"/>
    <lineage>
        <taxon>Bacteria</taxon>
        <taxon>Pseudomonadati</taxon>
        <taxon>Thermodesulfobacteriota</taxon>
        <taxon>Desulfovibrionia</taxon>
        <taxon>Desulfovibrionales</taxon>
        <taxon>Desulfovibrionaceae</taxon>
    </lineage>
</organism>
<dbReference type="STRING" id="1322246.BN4_20210"/>
<name>M1WU62_PSEP2</name>
<proteinExistence type="predicted"/>
<keyword evidence="10" id="KW-0812">Transmembrane</keyword>
<dbReference type="Pfam" id="PF00672">
    <property type="entry name" value="HAMP"/>
    <property type="match status" value="1"/>
</dbReference>
<dbReference type="InterPro" id="IPR036890">
    <property type="entry name" value="HATPase_C_sf"/>
</dbReference>
<dbReference type="InterPro" id="IPR050980">
    <property type="entry name" value="2C_sensor_his_kinase"/>
</dbReference>
<evidence type="ECO:0000256" key="9">
    <source>
        <dbReference type="ARBA" id="ARBA00022840"/>
    </source>
</evidence>
<dbReference type="Gene3D" id="1.10.8.500">
    <property type="entry name" value="HAMP domain in histidine kinase"/>
    <property type="match status" value="1"/>
</dbReference>
<keyword evidence="10" id="KW-1133">Transmembrane helix</keyword>
<dbReference type="InterPro" id="IPR036097">
    <property type="entry name" value="HisK_dim/P_sf"/>
</dbReference>
<dbReference type="PANTHER" id="PTHR44936:SF10">
    <property type="entry name" value="SENSOR PROTEIN RSTB"/>
    <property type="match status" value="1"/>
</dbReference>
<evidence type="ECO:0000256" key="5">
    <source>
        <dbReference type="ARBA" id="ARBA00022553"/>
    </source>
</evidence>
<dbReference type="GO" id="GO:0000155">
    <property type="term" value="F:phosphorelay sensor kinase activity"/>
    <property type="evidence" value="ECO:0007669"/>
    <property type="project" value="InterPro"/>
</dbReference>
<dbReference type="PANTHER" id="PTHR44936">
    <property type="entry name" value="SENSOR PROTEIN CREC"/>
    <property type="match status" value="1"/>
</dbReference>
<accession>M1WU62</accession>
<reference evidence="13 14" key="1">
    <citation type="journal article" date="2013" name="PLoS ONE">
        <title>The first genomic and proteomic characterization of a deep-sea sulfate reducer: insights into the piezophilic lifestyle of Desulfovibrio piezophilus.</title>
        <authorList>
            <person name="Pradel N."/>
            <person name="Ji B."/>
            <person name="Gimenez G."/>
            <person name="Talla E."/>
            <person name="Lenoble P."/>
            <person name="Garel M."/>
            <person name="Tamburini C."/>
            <person name="Fourquet P."/>
            <person name="Lebrun R."/>
            <person name="Bertin P."/>
            <person name="Denis Y."/>
            <person name="Pophillat M."/>
            <person name="Barbe V."/>
            <person name="Ollivier B."/>
            <person name="Dolla A."/>
        </authorList>
    </citation>
    <scope>NUCLEOTIDE SEQUENCE [LARGE SCALE GENOMIC DNA]</scope>
    <source>
        <strain evidence="14">DSM 10523 / SB164P1</strain>
    </source>
</reference>
<evidence type="ECO:0000313" key="13">
    <source>
        <dbReference type="EMBL" id="CCH50272.1"/>
    </source>
</evidence>
<feature type="domain" description="Histidine kinase" evidence="11">
    <location>
        <begin position="238"/>
        <end position="442"/>
    </location>
</feature>
<keyword evidence="4" id="KW-1003">Cell membrane</keyword>
<dbReference type="InterPro" id="IPR003594">
    <property type="entry name" value="HATPase_dom"/>
</dbReference>
<dbReference type="OrthoDB" id="9815202at2"/>
<evidence type="ECO:0000256" key="1">
    <source>
        <dbReference type="ARBA" id="ARBA00000085"/>
    </source>
</evidence>
<dbReference type="CDD" id="cd00075">
    <property type="entry name" value="HATPase"/>
    <property type="match status" value="1"/>
</dbReference>
<dbReference type="PRINTS" id="PR00344">
    <property type="entry name" value="BCTRLSENSOR"/>
</dbReference>
<dbReference type="Gene3D" id="3.30.565.10">
    <property type="entry name" value="Histidine kinase-like ATPase, C-terminal domain"/>
    <property type="match status" value="1"/>
</dbReference>
<evidence type="ECO:0000256" key="6">
    <source>
        <dbReference type="ARBA" id="ARBA00022679"/>
    </source>
</evidence>
<keyword evidence="5" id="KW-0597">Phosphoprotein</keyword>
<dbReference type="GO" id="GO:0005524">
    <property type="term" value="F:ATP binding"/>
    <property type="evidence" value="ECO:0007669"/>
    <property type="project" value="UniProtKB-KW"/>
</dbReference>
<dbReference type="eggNOG" id="COG2205">
    <property type="taxonomic scope" value="Bacteria"/>
</dbReference>
<keyword evidence="6" id="KW-0808">Transferase</keyword>
<dbReference type="InterPro" id="IPR003661">
    <property type="entry name" value="HisK_dim/P_dom"/>
</dbReference>
<dbReference type="PROSITE" id="PS50109">
    <property type="entry name" value="HIS_KIN"/>
    <property type="match status" value="1"/>
</dbReference>
<dbReference type="GO" id="GO:0005886">
    <property type="term" value="C:plasma membrane"/>
    <property type="evidence" value="ECO:0007669"/>
    <property type="project" value="UniProtKB-SubCell"/>
</dbReference>
<feature type="transmembrane region" description="Helical" evidence="10">
    <location>
        <begin position="155"/>
        <end position="177"/>
    </location>
</feature>
<protein>
    <recommendedName>
        <fullName evidence="3">histidine kinase</fullName>
        <ecNumber evidence="3">2.7.13.3</ecNumber>
    </recommendedName>
</protein>
<sequence length="442" mass="48723">MSLLLRGTMINFLRLVFRSLFTRLAAVMFCAVIGINVITYSLYVGLEFGHETTINRSLMEYARSMANAIGVPPDIAVARQLAEERIMRITVDGSTSFVVGETQRRFPDRFLKPRFAVDGMEVSSLHGFYRVKVPVAPDVSITFDLFPTAEENAALHTYGIISLVGTCLIMFALYLAVRYLLRPVGWLTKGAAAVRDGELGSRVPEKSSGELRELSETFNQMAARLESLIDGHQKLLLGVSHELRTPLTRLKLRLAMLGEAVNIDPICKDIRQMETMIAILLDAARMRHDTMTLNLESVDMADLLSDAATLYGDSPPGVRFVSPGIPVVATVDRLRMEVLISNLIDNAIKYSARESAPVELLLSHTDEGVEFSVSDQGIGIPDDALEHLFEPFYRVDESRTPRTGGYGLGLYMCQAIAEAHGVVIKVESRLGVGTTMRVVIPG</sequence>
<dbReference type="Pfam" id="PF02518">
    <property type="entry name" value="HATPase_c"/>
    <property type="match status" value="1"/>
</dbReference>
<gene>
    <name evidence="13" type="ordered locus">BN4_20210</name>
</gene>
<keyword evidence="9" id="KW-0067">ATP-binding</keyword>
<dbReference type="SMART" id="SM00387">
    <property type="entry name" value="HATPase_c"/>
    <property type="match status" value="1"/>
</dbReference>
<dbReference type="CDD" id="cd00082">
    <property type="entry name" value="HisKA"/>
    <property type="match status" value="1"/>
</dbReference>
<keyword evidence="8 13" id="KW-0418">Kinase</keyword>